<evidence type="ECO:0000313" key="3">
    <source>
        <dbReference type="Proteomes" id="UP001550603"/>
    </source>
</evidence>
<evidence type="ECO:0000313" key="2">
    <source>
        <dbReference type="EMBL" id="MEU2268315.1"/>
    </source>
</evidence>
<evidence type="ECO:0000259" key="1">
    <source>
        <dbReference type="PROSITE" id="PS50995"/>
    </source>
</evidence>
<accession>A0ABV2XWS9</accession>
<comment type="caution">
    <text evidence="2">The sequence shown here is derived from an EMBL/GenBank/DDBJ whole genome shotgun (WGS) entry which is preliminary data.</text>
</comment>
<organism evidence="2 3">
    <name type="scientific">Streptomyces olindensis</name>
    <dbReference type="NCBI Taxonomy" id="358823"/>
    <lineage>
        <taxon>Bacteria</taxon>
        <taxon>Bacillati</taxon>
        <taxon>Actinomycetota</taxon>
        <taxon>Actinomycetes</taxon>
        <taxon>Kitasatosporales</taxon>
        <taxon>Streptomycetaceae</taxon>
        <taxon>Streptomyces</taxon>
    </lineage>
</organism>
<reference evidence="2 3" key="1">
    <citation type="submission" date="2024-06" db="EMBL/GenBank/DDBJ databases">
        <title>The Natural Products Discovery Center: Release of the First 8490 Sequenced Strains for Exploring Actinobacteria Biosynthetic Diversity.</title>
        <authorList>
            <person name="Kalkreuter E."/>
            <person name="Kautsar S.A."/>
            <person name="Yang D."/>
            <person name="Bader C.D."/>
            <person name="Teijaro C.N."/>
            <person name="Fluegel L."/>
            <person name="Davis C.M."/>
            <person name="Simpson J.R."/>
            <person name="Lauterbach L."/>
            <person name="Steele A.D."/>
            <person name="Gui C."/>
            <person name="Meng S."/>
            <person name="Li G."/>
            <person name="Viehrig K."/>
            <person name="Ye F."/>
            <person name="Su P."/>
            <person name="Kiefer A.F."/>
            <person name="Nichols A."/>
            <person name="Cepeda A.J."/>
            <person name="Yan W."/>
            <person name="Fan B."/>
            <person name="Jiang Y."/>
            <person name="Adhikari A."/>
            <person name="Zheng C.-J."/>
            <person name="Schuster L."/>
            <person name="Cowan T.M."/>
            <person name="Smanski M.J."/>
            <person name="Chevrette M.G."/>
            <person name="De Carvalho L.P.S."/>
            <person name="Shen B."/>
        </authorList>
    </citation>
    <scope>NUCLEOTIDE SEQUENCE [LARGE SCALE GENOMIC DNA]</scope>
    <source>
        <strain evidence="2 3">NPDC019583</strain>
    </source>
</reference>
<dbReference type="SUPFAM" id="SSF46785">
    <property type="entry name" value="Winged helix' DNA-binding domain"/>
    <property type="match status" value="1"/>
</dbReference>
<dbReference type="Gene3D" id="1.10.10.10">
    <property type="entry name" value="Winged helix-like DNA-binding domain superfamily/Winged helix DNA-binding domain"/>
    <property type="match status" value="1"/>
</dbReference>
<dbReference type="Proteomes" id="UP001550603">
    <property type="component" value="Unassembled WGS sequence"/>
</dbReference>
<dbReference type="EMBL" id="JBEYBN010000023">
    <property type="protein sequence ID" value="MEU2268315.1"/>
    <property type="molecule type" value="Genomic_DNA"/>
</dbReference>
<proteinExistence type="predicted"/>
<dbReference type="InterPro" id="IPR036390">
    <property type="entry name" value="WH_DNA-bd_sf"/>
</dbReference>
<protein>
    <submittedName>
        <fullName evidence="2">MarR family winged helix-turn-helix transcriptional regulator</fullName>
    </submittedName>
</protein>
<dbReference type="PANTHER" id="PTHR33164:SF99">
    <property type="entry name" value="MARR FAMILY REGULATORY PROTEIN"/>
    <property type="match status" value="1"/>
</dbReference>
<dbReference type="RefSeq" id="WP_037761808.1">
    <property type="nucleotide sequence ID" value="NZ_JBEYBN010000023.1"/>
</dbReference>
<feature type="domain" description="HTH marR-type" evidence="1">
    <location>
        <begin position="12"/>
        <end position="148"/>
    </location>
</feature>
<dbReference type="InterPro" id="IPR000835">
    <property type="entry name" value="HTH_MarR-typ"/>
</dbReference>
<gene>
    <name evidence="2" type="ORF">ABZ568_18280</name>
</gene>
<sequence length="156" mass="17686">MDETVRWLTPEEQRAWRGFIRLQERLGGRLGRRLQSESKLSPADFAVLVHLTDTPDGRQRYQDLARALEWEKSRMSHHIARMAGRGMVVREECPDDGRGAFVVITEAGRAAIEAAAPRHVEAVRELFMDHVTPAELRVLAEISERVVSKLDEDSTG</sequence>
<dbReference type="PANTHER" id="PTHR33164">
    <property type="entry name" value="TRANSCRIPTIONAL REGULATOR, MARR FAMILY"/>
    <property type="match status" value="1"/>
</dbReference>
<dbReference type="Pfam" id="PF12802">
    <property type="entry name" value="MarR_2"/>
    <property type="match status" value="1"/>
</dbReference>
<dbReference type="PROSITE" id="PS50995">
    <property type="entry name" value="HTH_MARR_2"/>
    <property type="match status" value="1"/>
</dbReference>
<name>A0ABV2XWS9_9ACTN</name>
<dbReference type="InterPro" id="IPR039422">
    <property type="entry name" value="MarR/SlyA-like"/>
</dbReference>
<dbReference type="SMART" id="SM00347">
    <property type="entry name" value="HTH_MARR"/>
    <property type="match status" value="1"/>
</dbReference>
<dbReference type="InterPro" id="IPR036388">
    <property type="entry name" value="WH-like_DNA-bd_sf"/>
</dbReference>
<keyword evidence="3" id="KW-1185">Reference proteome</keyword>